<keyword evidence="4 5" id="KW-0472">Membrane</keyword>
<keyword evidence="8" id="KW-1185">Reference proteome</keyword>
<dbReference type="PANTHER" id="PTHR11453:SF47">
    <property type="entry name" value="ANION EXCHANGE PROTEIN"/>
    <property type="match status" value="1"/>
</dbReference>
<protein>
    <submittedName>
        <fullName evidence="9">HCO3_cotransp domain-containing protein</fullName>
    </submittedName>
</protein>
<dbReference type="EMBL" id="UYSU01032560">
    <property type="protein sequence ID" value="VDL89901.1"/>
    <property type="molecule type" value="Genomic_DNA"/>
</dbReference>
<dbReference type="GO" id="GO:0006820">
    <property type="term" value="P:monoatomic anion transport"/>
    <property type="evidence" value="ECO:0007669"/>
    <property type="project" value="InterPro"/>
</dbReference>
<evidence type="ECO:0000259" key="6">
    <source>
        <dbReference type="Pfam" id="PF00955"/>
    </source>
</evidence>
<dbReference type="WBParaSite" id="SSLN_0000361901-mRNA-1">
    <property type="protein sequence ID" value="SSLN_0000361901-mRNA-1"/>
    <property type="gene ID" value="SSLN_0000361901"/>
</dbReference>
<dbReference type="Proteomes" id="UP000275846">
    <property type="component" value="Unassembled WGS sequence"/>
</dbReference>
<evidence type="ECO:0000256" key="3">
    <source>
        <dbReference type="ARBA" id="ARBA00022989"/>
    </source>
</evidence>
<dbReference type="STRING" id="70667.A0A183SH18"/>
<evidence type="ECO:0000256" key="5">
    <source>
        <dbReference type="SAM" id="Phobius"/>
    </source>
</evidence>
<reference evidence="7 8" key="2">
    <citation type="submission" date="2018-11" db="EMBL/GenBank/DDBJ databases">
        <authorList>
            <consortium name="Pathogen Informatics"/>
        </authorList>
    </citation>
    <scope>NUCLEOTIDE SEQUENCE [LARGE SCALE GENOMIC DNA]</scope>
    <source>
        <strain evidence="7 8">NST_G2</strain>
    </source>
</reference>
<name>A0A183SH18_SCHSO</name>
<accession>A0A183SH18</accession>
<dbReference type="PANTHER" id="PTHR11453">
    <property type="entry name" value="ANION EXCHANGE PROTEIN"/>
    <property type="match status" value="1"/>
</dbReference>
<feature type="transmembrane region" description="Helical" evidence="5">
    <location>
        <begin position="156"/>
        <end position="175"/>
    </location>
</feature>
<evidence type="ECO:0000313" key="8">
    <source>
        <dbReference type="Proteomes" id="UP000275846"/>
    </source>
</evidence>
<evidence type="ECO:0000256" key="2">
    <source>
        <dbReference type="ARBA" id="ARBA00022692"/>
    </source>
</evidence>
<feature type="transmembrane region" description="Helical" evidence="5">
    <location>
        <begin position="181"/>
        <end position="199"/>
    </location>
</feature>
<dbReference type="GO" id="GO:0051453">
    <property type="term" value="P:regulation of intracellular pH"/>
    <property type="evidence" value="ECO:0007669"/>
    <property type="project" value="TreeGrafter"/>
</dbReference>
<sequence>MRQQTKVRASVVVLASKAKKPSPIANDHFLSNIVYPLFSAFLGFPLVSGVPVRTTANLRALVKYEVNPPPGRSPKALYIIEQRVNTLIVGILITLSVFIGDVLQYIPVATLYGLFLYLGLFCLKGMQLIVFLRVVLTRRKYWGEWALLDGLPNRQVVVFTLIWLLELTVLLVLLIFSEFPVLLPVAACLPFVLLLAGILRRFAMPRWKWIAPYLERVIA</sequence>
<dbReference type="GO" id="GO:0005452">
    <property type="term" value="F:solute:inorganic anion antiporter activity"/>
    <property type="evidence" value="ECO:0007669"/>
    <property type="project" value="InterPro"/>
</dbReference>
<keyword evidence="3 5" id="KW-1133">Transmembrane helix</keyword>
<dbReference type="GO" id="GO:0005886">
    <property type="term" value="C:plasma membrane"/>
    <property type="evidence" value="ECO:0007669"/>
    <property type="project" value="TreeGrafter"/>
</dbReference>
<organism evidence="9">
    <name type="scientific">Schistocephalus solidus</name>
    <name type="common">Tapeworm</name>
    <dbReference type="NCBI Taxonomy" id="70667"/>
    <lineage>
        <taxon>Eukaryota</taxon>
        <taxon>Metazoa</taxon>
        <taxon>Spiralia</taxon>
        <taxon>Lophotrochozoa</taxon>
        <taxon>Platyhelminthes</taxon>
        <taxon>Cestoda</taxon>
        <taxon>Eucestoda</taxon>
        <taxon>Diphyllobothriidea</taxon>
        <taxon>Diphyllobothriidae</taxon>
        <taxon>Schistocephalus</taxon>
    </lineage>
</organism>
<reference evidence="9" key="1">
    <citation type="submission" date="2016-06" db="UniProtKB">
        <authorList>
            <consortium name="WormBaseParasite"/>
        </authorList>
    </citation>
    <scope>IDENTIFICATION</scope>
</reference>
<keyword evidence="2 5" id="KW-0812">Transmembrane</keyword>
<feature type="transmembrane region" description="Helical" evidence="5">
    <location>
        <begin position="84"/>
        <end position="106"/>
    </location>
</feature>
<evidence type="ECO:0000256" key="1">
    <source>
        <dbReference type="ARBA" id="ARBA00004141"/>
    </source>
</evidence>
<evidence type="ECO:0000313" key="9">
    <source>
        <dbReference type="WBParaSite" id="SSLN_0000361901-mRNA-1"/>
    </source>
</evidence>
<evidence type="ECO:0000256" key="4">
    <source>
        <dbReference type="ARBA" id="ARBA00023136"/>
    </source>
</evidence>
<dbReference type="AlphaFoldDB" id="A0A183SH18"/>
<comment type="subcellular location">
    <subcellularLocation>
        <location evidence="1">Membrane</location>
        <topology evidence="1">Multi-pass membrane protein</topology>
    </subcellularLocation>
</comment>
<evidence type="ECO:0000313" key="7">
    <source>
        <dbReference type="EMBL" id="VDL89901.1"/>
    </source>
</evidence>
<dbReference type="OrthoDB" id="1735926at2759"/>
<dbReference type="Pfam" id="PF00955">
    <property type="entry name" value="HCO3_cotransp"/>
    <property type="match status" value="1"/>
</dbReference>
<feature type="domain" description="Bicarbonate transporter-like transmembrane" evidence="6">
    <location>
        <begin position="29"/>
        <end position="186"/>
    </location>
</feature>
<gene>
    <name evidence="7" type="ORF">SSLN_LOCUS3516</name>
</gene>
<proteinExistence type="predicted"/>
<feature type="transmembrane region" description="Helical" evidence="5">
    <location>
        <begin position="112"/>
        <end position="136"/>
    </location>
</feature>
<dbReference type="InterPro" id="IPR011531">
    <property type="entry name" value="HCO3_transpt-like_TM_dom"/>
</dbReference>
<dbReference type="GO" id="GO:0015701">
    <property type="term" value="P:bicarbonate transport"/>
    <property type="evidence" value="ECO:0007669"/>
    <property type="project" value="TreeGrafter"/>
</dbReference>
<dbReference type="InterPro" id="IPR003020">
    <property type="entry name" value="HCO3_transpt_euk"/>
</dbReference>